<dbReference type="InterPro" id="IPR036534">
    <property type="entry name" value="GAR_dom_sf"/>
</dbReference>
<evidence type="ECO:0000313" key="7">
    <source>
        <dbReference type="Proteomes" id="UP000214365"/>
    </source>
</evidence>
<evidence type="ECO:0000256" key="4">
    <source>
        <dbReference type="SAM" id="MobiDB-lite"/>
    </source>
</evidence>
<dbReference type="EMBL" id="LFMY01000002">
    <property type="protein sequence ID" value="OKL62641.1"/>
    <property type="molecule type" value="Genomic_DNA"/>
</dbReference>
<organism evidence="6 7">
    <name type="scientific">Talaromyces atroroseus</name>
    <dbReference type="NCBI Taxonomy" id="1441469"/>
    <lineage>
        <taxon>Eukaryota</taxon>
        <taxon>Fungi</taxon>
        <taxon>Dikarya</taxon>
        <taxon>Ascomycota</taxon>
        <taxon>Pezizomycotina</taxon>
        <taxon>Eurotiomycetes</taxon>
        <taxon>Eurotiomycetidae</taxon>
        <taxon>Eurotiales</taxon>
        <taxon>Trichocomaceae</taxon>
        <taxon>Talaromyces</taxon>
        <taxon>Talaromyces sect. Trachyspermi</taxon>
    </lineage>
</organism>
<dbReference type="Proteomes" id="UP000214365">
    <property type="component" value="Unassembled WGS sequence"/>
</dbReference>
<feature type="region of interest" description="Disordered" evidence="4">
    <location>
        <begin position="13"/>
        <end position="35"/>
    </location>
</feature>
<protein>
    <recommendedName>
        <fullName evidence="5">GAR domain-containing protein</fullName>
    </recommendedName>
</protein>
<reference evidence="6 7" key="1">
    <citation type="submission" date="2015-06" db="EMBL/GenBank/DDBJ databases">
        <title>Talaromyces atroroseus IBT 11181 draft genome.</title>
        <authorList>
            <person name="Rasmussen K.B."/>
            <person name="Rasmussen S."/>
            <person name="Petersen B."/>
            <person name="Sicheritz-Ponten T."/>
            <person name="Mortensen U.H."/>
            <person name="Thrane U."/>
        </authorList>
    </citation>
    <scope>NUCLEOTIDE SEQUENCE [LARGE SCALE GENOMIC DNA]</scope>
    <source>
        <strain evidence="6 7">IBT 11181</strain>
    </source>
</reference>
<feature type="region of interest" description="Disordered" evidence="4">
    <location>
        <begin position="1031"/>
        <end position="1099"/>
    </location>
</feature>
<feature type="compositionally biased region" description="Polar residues" evidence="4">
    <location>
        <begin position="357"/>
        <end position="366"/>
    </location>
</feature>
<evidence type="ECO:0000256" key="3">
    <source>
        <dbReference type="ARBA" id="ARBA00023212"/>
    </source>
</evidence>
<keyword evidence="2" id="KW-0963">Cytoplasm</keyword>
<evidence type="ECO:0000256" key="1">
    <source>
        <dbReference type="ARBA" id="ARBA00004245"/>
    </source>
</evidence>
<gene>
    <name evidence="6" type="ORF">UA08_01382</name>
</gene>
<dbReference type="GO" id="GO:0008017">
    <property type="term" value="F:microtubule binding"/>
    <property type="evidence" value="ECO:0007669"/>
    <property type="project" value="InterPro"/>
</dbReference>
<feature type="compositionally biased region" description="Basic and acidic residues" evidence="4">
    <location>
        <begin position="526"/>
        <end position="542"/>
    </location>
</feature>
<comment type="subcellular location">
    <subcellularLocation>
        <location evidence="1">Cytoplasm</location>
        <location evidence="1">Cytoskeleton</location>
    </subcellularLocation>
</comment>
<keyword evidence="3" id="KW-0206">Cytoskeleton</keyword>
<feature type="compositionally biased region" description="Polar residues" evidence="4">
    <location>
        <begin position="483"/>
        <end position="492"/>
    </location>
</feature>
<name>A0A1Q5Q9S1_TALAT</name>
<feature type="compositionally biased region" description="Polar residues" evidence="4">
    <location>
        <begin position="456"/>
        <end position="474"/>
    </location>
</feature>
<evidence type="ECO:0000256" key="2">
    <source>
        <dbReference type="ARBA" id="ARBA00022490"/>
    </source>
</evidence>
<feature type="compositionally biased region" description="Polar residues" evidence="4">
    <location>
        <begin position="1042"/>
        <end position="1054"/>
    </location>
</feature>
<keyword evidence="7" id="KW-1185">Reference proteome</keyword>
<feature type="region of interest" description="Disordered" evidence="4">
    <location>
        <begin position="355"/>
        <end position="388"/>
    </location>
</feature>
<dbReference type="PROSITE" id="PS51460">
    <property type="entry name" value="GAR"/>
    <property type="match status" value="1"/>
</dbReference>
<feature type="compositionally biased region" description="Basic and acidic residues" evidence="4">
    <location>
        <begin position="633"/>
        <end position="644"/>
    </location>
</feature>
<dbReference type="OrthoDB" id="5409589at2759"/>
<evidence type="ECO:0000259" key="5">
    <source>
        <dbReference type="PROSITE" id="PS51460"/>
    </source>
</evidence>
<feature type="region of interest" description="Disordered" evidence="4">
    <location>
        <begin position="857"/>
        <end position="997"/>
    </location>
</feature>
<feature type="compositionally biased region" description="Polar residues" evidence="4">
    <location>
        <begin position="549"/>
        <end position="561"/>
    </location>
</feature>
<dbReference type="GO" id="GO:0005856">
    <property type="term" value="C:cytoskeleton"/>
    <property type="evidence" value="ECO:0007669"/>
    <property type="project" value="UniProtKB-SubCell"/>
</dbReference>
<feature type="domain" description="GAR" evidence="5">
    <location>
        <begin position="1067"/>
        <end position="1149"/>
    </location>
</feature>
<dbReference type="RefSeq" id="XP_020122762.1">
    <property type="nucleotide sequence ID" value="XM_020261040.1"/>
</dbReference>
<sequence>MAESLSYSLHAVRVPVPPSPHSPLRSPKRRQQLPVEDDPLLARLSPEAILDALAAINAVSKHERQAKDLLTKSISQVSPEDRALGARAAIAAKKLREWLKELQAWQWPKGLSIQQGKGFEPPSTNGSSAQVEFWGSLPASLVGEYEARIEEIHDGMDSLNVDELKEHIMNVHVPGRSRPSSAHSALSSISAPPFTHTQLSDFTAVITATILRALPTLARLNVLLDTWNARLLVLRQIPELLDSINAARASLDFAIAMLSTENPLHNTRPPILDVTSKKEELVQVIGVAGSRMDTVLDALEGREDSIPEIWIDNMDRLEADFATWVQQAEKLAIEREWRTNTEEPAKSAVEDLELQRDVSTNHQVPNSAREHDCETPIESSPSPSVEKSLYPSFEVNTNIQHTSSSSEGKRVLPSGSFVNPPITAQGIALTSIPENEEVPKPVTPDYSPAFEPKRPQMSQSLPTESLLATSSDTTEIAGDIPIPNSSISVADSNSKHEQAANETPSHSNREDTVPMEENLDALKTNKKLDPGKTEPQLDKGKPDLCNVELSKSPSVIGNRASSYVPEKQSDTTILTPEHDANSPEDAFRPKFSTEEHSVLEESLPTINADSSLVPEIDNFGPPREEADDLDLGDEVKKGKEELDAGGHVPGSENIPQQRPIVQPAHGSNDMDAEVLEKMRRETGADELGTGNSVLELKDNQSSPRLLHPEGPKPTSAMSHVQEGVNVKETSEDRLEDSPAGEVTADRQINPSSKPSPPLDPDVPVQSIESDVDHNIPTDPMPPSFTRTVSGGPPAQDPTVHFSPRLFSSASDRTIRGIGSPQLSSSVLHDLQSFQHTKNASLPLQRFIDDETDVNYSINHDMHSDSSSSREELSDSPRYFRENSEIPRFRNRSESPPPNVVPRRAVRGPSSSLMRGTISSLNKVVGTTNNETTSERLHSRHRLGSPYDVDDSDSTPWRRKSSTKGFLQAPSHHLQNQPSMESIGSYGSSNGTGRRRYSFSTDGGSFAIRPVNEADSDLQEKIHTILTGIPGKIRLSNKPASDYDQQSVISSISSTKRNRIQARSPFSTPSRAGTPAPSEGFPSSSKQRRTTSHKSEDKTVRVYHLHHRGKTEPTKLFVRTVGEDGERVMVRVGGGWADLGEYLREYVLHHGRQTPSNSNVEVKDLSATANSPGSTTSTATAVAMPSSPDHPSTMCDRPASSLSVRKTRRISRPSELPELAIDSVETVADNLPLPSFPSGRRTSVSSLNSVSVTSILGDGSSVYSPHPGSARTPHSVSTPLGLAGPKPRSRHVSMTPESEAWVEDVIGQARRTSSIVKPTQRHSDHHLMNRDVLNSSRMGTRSVSDLASVGRSKRVILKGLESQDRS</sequence>
<dbReference type="STRING" id="1441469.A0A1Q5Q9S1"/>
<dbReference type="Pfam" id="PF02187">
    <property type="entry name" value="GAS2"/>
    <property type="match status" value="1"/>
</dbReference>
<dbReference type="SUPFAM" id="SSF143575">
    <property type="entry name" value="GAS2 domain-like"/>
    <property type="match status" value="1"/>
</dbReference>
<feature type="compositionally biased region" description="Polar residues" evidence="4">
    <location>
        <begin position="909"/>
        <end position="931"/>
    </location>
</feature>
<feature type="compositionally biased region" description="Basic and acidic residues" evidence="4">
    <location>
        <begin position="576"/>
        <end position="599"/>
    </location>
</feature>
<feature type="compositionally biased region" description="Polar residues" evidence="4">
    <location>
        <begin position="1166"/>
        <end position="1179"/>
    </location>
</feature>
<feature type="compositionally biased region" description="Basic and acidic residues" evidence="4">
    <location>
        <begin position="859"/>
        <end position="892"/>
    </location>
</feature>
<dbReference type="GeneID" id="31001137"/>
<proteinExistence type="predicted"/>
<feature type="region of interest" description="Disordered" evidence="4">
    <location>
        <begin position="1261"/>
        <end position="1295"/>
    </location>
</feature>
<feature type="compositionally biased region" description="Polar residues" evidence="4">
    <location>
        <begin position="972"/>
        <end position="997"/>
    </location>
</feature>
<feature type="compositionally biased region" description="Basic and acidic residues" evidence="4">
    <location>
        <begin position="674"/>
        <end position="683"/>
    </location>
</feature>
<dbReference type="Gene3D" id="3.30.920.20">
    <property type="entry name" value="Gas2-like domain"/>
    <property type="match status" value="1"/>
</dbReference>
<evidence type="ECO:0000313" key="6">
    <source>
        <dbReference type="EMBL" id="OKL62641.1"/>
    </source>
</evidence>
<feature type="region of interest" description="Disordered" evidence="4">
    <location>
        <begin position="435"/>
        <end position="794"/>
    </location>
</feature>
<feature type="region of interest" description="Disordered" evidence="4">
    <location>
        <begin position="1165"/>
        <end position="1209"/>
    </location>
</feature>
<accession>A0A1Q5Q9S1</accession>
<dbReference type="InterPro" id="IPR003108">
    <property type="entry name" value="GAR_dom"/>
</dbReference>
<comment type="caution">
    <text evidence="6">The sequence shown here is derived from an EMBL/GenBank/DDBJ whole genome shotgun (WGS) entry which is preliminary data.</text>
</comment>